<dbReference type="InterPro" id="IPR019489">
    <property type="entry name" value="Clp_ATPase_C"/>
</dbReference>
<evidence type="ECO:0000259" key="4">
    <source>
        <dbReference type="SMART" id="SM00382"/>
    </source>
</evidence>
<keyword evidence="6" id="KW-0378">Hydrolase</keyword>
<reference evidence="6 7" key="1">
    <citation type="submission" date="2020-08" db="EMBL/GenBank/DDBJ databases">
        <title>Genome sequencing of Purple Non-Sulfur Bacteria from various extreme environments.</title>
        <authorList>
            <person name="Mayer M."/>
        </authorList>
    </citation>
    <scope>NUCLEOTIDE SEQUENCE [LARGE SCALE GENOMIC DNA]</scope>
    <source>
        <strain evidence="6 7">2761</strain>
    </source>
</reference>
<dbReference type="PRINTS" id="PR00819">
    <property type="entry name" value="CBXCFQXSUPER"/>
</dbReference>
<dbReference type="InterPro" id="IPR003959">
    <property type="entry name" value="ATPase_AAA_core"/>
</dbReference>
<protein>
    <submittedName>
        <fullName evidence="6">ATP-dependent Clp protease ATP-binding subunit ClpX</fullName>
    </submittedName>
</protein>
<proteinExistence type="predicted"/>
<dbReference type="GO" id="GO:0051603">
    <property type="term" value="P:proteolysis involved in protein catabolic process"/>
    <property type="evidence" value="ECO:0007669"/>
    <property type="project" value="TreeGrafter"/>
</dbReference>
<feature type="domain" description="AAA+ ATPase" evidence="4">
    <location>
        <begin position="46"/>
        <end position="219"/>
    </location>
</feature>
<comment type="caution">
    <text evidence="6">The sequence shown here is derived from an EMBL/GenBank/DDBJ whole genome shotgun (WGS) entry which is preliminary data.</text>
</comment>
<feature type="domain" description="Clp ATPase C-terminal" evidence="5">
    <location>
        <begin position="234"/>
        <end position="319"/>
    </location>
</feature>
<name>A0A840G6R2_RHOTE</name>
<dbReference type="InterPro" id="IPR000641">
    <property type="entry name" value="CbxX/CfxQ"/>
</dbReference>
<evidence type="ECO:0000313" key="6">
    <source>
        <dbReference type="EMBL" id="MBB4247101.1"/>
    </source>
</evidence>
<dbReference type="PANTHER" id="PTHR48102:SF7">
    <property type="entry name" value="ATP-DEPENDENT CLP PROTEASE ATP-BINDING SUBUNIT CLPX-LIKE, MITOCHONDRIAL"/>
    <property type="match status" value="1"/>
</dbReference>
<dbReference type="Proteomes" id="UP000587070">
    <property type="component" value="Unassembled WGS sequence"/>
</dbReference>
<dbReference type="InterPro" id="IPR027417">
    <property type="entry name" value="P-loop_NTPase"/>
</dbReference>
<dbReference type="InterPro" id="IPR003593">
    <property type="entry name" value="AAA+_ATPase"/>
</dbReference>
<dbReference type="RefSeq" id="WP_228273658.1">
    <property type="nucleotide sequence ID" value="NZ_JACIGE010000004.1"/>
</dbReference>
<evidence type="ECO:0000256" key="3">
    <source>
        <dbReference type="ARBA" id="ARBA00023186"/>
    </source>
</evidence>
<organism evidence="6 7">
    <name type="scientific">Rhodocyclus tenuis</name>
    <name type="common">Rhodospirillum tenue</name>
    <dbReference type="NCBI Taxonomy" id="1066"/>
    <lineage>
        <taxon>Bacteria</taxon>
        <taxon>Pseudomonadati</taxon>
        <taxon>Pseudomonadota</taxon>
        <taxon>Betaproteobacteria</taxon>
        <taxon>Rhodocyclales</taxon>
        <taxon>Rhodocyclaceae</taxon>
        <taxon>Rhodocyclus</taxon>
    </lineage>
</organism>
<dbReference type="SUPFAM" id="SSF52540">
    <property type="entry name" value="P-loop containing nucleoside triphosphate hydrolases"/>
    <property type="match status" value="1"/>
</dbReference>
<keyword evidence="7" id="KW-1185">Reference proteome</keyword>
<keyword evidence="2 6" id="KW-0067">ATP-binding</keyword>
<keyword evidence="6" id="KW-0645">Protease</keyword>
<dbReference type="EMBL" id="JACIGE010000004">
    <property type="protein sequence ID" value="MBB4247101.1"/>
    <property type="molecule type" value="Genomic_DNA"/>
</dbReference>
<dbReference type="Pfam" id="PF07724">
    <property type="entry name" value="AAA_2"/>
    <property type="match status" value="1"/>
</dbReference>
<dbReference type="InterPro" id="IPR050052">
    <property type="entry name" value="ATP-dep_Clp_protease_ClpX"/>
</dbReference>
<keyword evidence="1" id="KW-0547">Nucleotide-binding</keyword>
<evidence type="ECO:0000256" key="1">
    <source>
        <dbReference type="ARBA" id="ARBA00022741"/>
    </source>
</evidence>
<dbReference type="AlphaFoldDB" id="A0A840G6R2"/>
<evidence type="ECO:0000256" key="2">
    <source>
        <dbReference type="ARBA" id="ARBA00022840"/>
    </source>
</evidence>
<keyword evidence="3" id="KW-0143">Chaperone</keyword>
<dbReference type="SMART" id="SM01086">
    <property type="entry name" value="ClpB_D2-small"/>
    <property type="match status" value="1"/>
</dbReference>
<dbReference type="GO" id="GO:0008233">
    <property type="term" value="F:peptidase activity"/>
    <property type="evidence" value="ECO:0007669"/>
    <property type="project" value="UniProtKB-KW"/>
</dbReference>
<accession>A0A840G6R2</accession>
<dbReference type="GO" id="GO:0016887">
    <property type="term" value="F:ATP hydrolysis activity"/>
    <property type="evidence" value="ECO:0007669"/>
    <property type="project" value="InterPro"/>
</dbReference>
<gene>
    <name evidence="6" type="ORF">GGD90_001467</name>
</gene>
<dbReference type="Pfam" id="PF10431">
    <property type="entry name" value="ClpB_D2-small"/>
    <property type="match status" value="1"/>
</dbReference>
<dbReference type="PANTHER" id="PTHR48102">
    <property type="entry name" value="ATP-DEPENDENT CLP PROTEASE ATP-BINDING SUBUNIT CLPX-LIKE, MITOCHONDRIAL-RELATED"/>
    <property type="match status" value="1"/>
</dbReference>
<evidence type="ECO:0000313" key="7">
    <source>
        <dbReference type="Proteomes" id="UP000587070"/>
    </source>
</evidence>
<dbReference type="Gene3D" id="1.10.8.60">
    <property type="match status" value="1"/>
</dbReference>
<dbReference type="GO" id="GO:0005524">
    <property type="term" value="F:ATP binding"/>
    <property type="evidence" value="ECO:0007669"/>
    <property type="project" value="UniProtKB-KW"/>
</dbReference>
<dbReference type="SMART" id="SM00382">
    <property type="entry name" value="AAA"/>
    <property type="match status" value="1"/>
</dbReference>
<dbReference type="Gene3D" id="3.40.50.300">
    <property type="entry name" value="P-loop containing nucleotide triphosphate hydrolases"/>
    <property type="match status" value="1"/>
</dbReference>
<sequence length="325" mass="35614">MTPSSIVRYLDQYMVGQEAAKKTVAVAVYSHYQKLAKAREAGLDIAKSNILLIGPTGSGKTLLCETLSRGLGLPFVTADATSLAQSKYVNEEIEAVLLRLLDRADGNMAKAQRGIVFIDEIDKLKSSAGQIEGSAGVRVQHALLKIMEGSRIKLGGGRDIDTSDILFIGGGAFVGLDKIAARSHSYGFISTSAGQSQSVLDRLNARTKPTDLIEFGLIPEFTGRLPIIARFGELSRDALAKIMVEPRNSIYQQFREMLKHEGVELCIEAPVFDQIAELASEYQVGARSLRGIFEEMLSPVLYQLPDRPEIRRVLIRSLFEEALLE</sequence>
<evidence type="ECO:0000259" key="5">
    <source>
        <dbReference type="SMART" id="SM01086"/>
    </source>
</evidence>